<proteinExistence type="predicted"/>
<feature type="transmembrane region" description="Helical" evidence="1">
    <location>
        <begin position="58"/>
        <end position="76"/>
    </location>
</feature>
<organism evidence="2 3">
    <name type="scientific">Echinicola vietnamensis (strain DSM 17526 / LMG 23754 / KMM 6221)</name>
    <dbReference type="NCBI Taxonomy" id="926556"/>
    <lineage>
        <taxon>Bacteria</taxon>
        <taxon>Pseudomonadati</taxon>
        <taxon>Bacteroidota</taxon>
        <taxon>Cytophagia</taxon>
        <taxon>Cytophagales</taxon>
        <taxon>Cyclobacteriaceae</taxon>
        <taxon>Echinicola</taxon>
    </lineage>
</organism>
<keyword evidence="1" id="KW-0812">Transmembrane</keyword>
<reference evidence="3" key="1">
    <citation type="submission" date="2012-02" db="EMBL/GenBank/DDBJ databases">
        <title>The complete genome of Echinicola vietnamensis DSM 17526.</title>
        <authorList>
            <person name="Lucas S."/>
            <person name="Copeland A."/>
            <person name="Lapidus A."/>
            <person name="Glavina del Rio T."/>
            <person name="Dalin E."/>
            <person name="Tice H."/>
            <person name="Bruce D."/>
            <person name="Goodwin L."/>
            <person name="Pitluck S."/>
            <person name="Peters L."/>
            <person name="Ovchinnikova G."/>
            <person name="Teshima H."/>
            <person name="Kyrpides N."/>
            <person name="Mavromatis K."/>
            <person name="Ivanova N."/>
            <person name="Brettin T."/>
            <person name="Detter J.C."/>
            <person name="Han C."/>
            <person name="Larimer F."/>
            <person name="Land M."/>
            <person name="Hauser L."/>
            <person name="Markowitz V."/>
            <person name="Cheng J.-F."/>
            <person name="Hugenholtz P."/>
            <person name="Woyke T."/>
            <person name="Wu D."/>
            <person name="Brambilla E."/>
            <person name="Klenk H.-P."/>
            <person name="Eisen J.A."/>
        </authorList>
    </citation>
    <scope>NUCLEOTIDE SEQUENCE [LARGE SCALE GENOMIC DNA]</scope>
    <source>
        <strain evidence="3">DSM 17526 / LMG 23754 / KMM 6221</strain>
    </source>
</reference>
<sequence length="77" mass="8966">MGKLTHAMETGLTFLMIAIAYGLCFLSFYPEKYLRKFSYKYAHKNIPEYKKFKLAEPIFFSFLAGYLVAFGLSFLMP</sequence>
<dbReference type="AlphaFoldDB" id="L0G143"/>
<evidence type="ECO:0000313" key="3">
    <source>
        <dbReference type="Proteomes" id="UP000010796"/>
    </source>
</evidence>
<dbReference type="HOGENOM" id="CLU_2632445_0_0_10"/>
<accession>L0G143</accession>
<name>L0G143_ECHVK</name>
<dbReference type="EMBL" id="CP003346">
    <property type="protein sequence ID" value="AGA79277.1"/>
    <property type="molecule type" value="Genomic_DNA"/>
</dbReference>
<keyword evidence="1" id="KW-1133">Transmembrane helix</keyword>
<dbReference type="Proteomes" id="UP000010796">
    <property type="component" value="Chromosome"/>
</dbReference>
<evidence type="ECO:0000313" key="2">
    <source>
        <dbReference type="EMBL" id="AGA79277.1"/>
    </source>
</evidence>
<evidence type="ECO:0000256" key="1">
    <source>
        <dbReference type="SAM" id="Phobius"/>
    </source>
</evidence>
<feature type="transmembrane region" description="Helical" evidence="1">
    <location>
        <begin position="12"/>
        <end position="30"/>
    </location>
</feature>
<gene>
    <name evidence="2" type="ordered locus">Echvi_3039</name>
</gene>
<dbReference type="KEGG" id="evi:Echvi_3039"/>
<keyword evidence="1" id="KW-0472">Membrane</keyword>
<protein>
    <submittedName>
        <fullName evidence="2">Uncharacterized protein</fullName>
    </submittedName>
</protein>
<keyword evidence="3" id="KW-1185">Reference proteome</keyword>
<dbReference type="PATRIC" id="fig|926556.3.peg.3210"/>